<protein>
    <submittedName>
        <fullName evidence="2">SDR family oxidoreductase</fullName>
    </submittedName>
</protein>
<dbReference type="InterPro" id="IPR020904">
    <property type="entry name" value="Sc_DH/Rdtase_CS"/>
</dbReference>
<evidence type="ECO:0000313" key="2">
    <source>
        <dbReference type="EMBL" id="MFC3526691.1"/>
    </source>
</evidence>
<dbReference type="RefSeq" id="WP_374425901.1">
    <property type="nucleotide sequence ID" value="NZ_JBHRXJ010000001.1"/>
</dbReference>
<dbReference type="PROSITE" id="PS00061">
    <property type="entry name" value="ADH_SHORT"/>
    <property type="match status" value="1"/>
</dbReference>
<dbReference type="PRINTS" id="PR00081">
    <property type="entry name" value="GDHRDH"/>
</dbReference>
<evidence type="ECO:0000313" key="3">
    <source>
        <dbReference type="Proteomes" id="UP001595721"/>
    </source>
</evidence>
<dbReference type="Pfam" id="PF13561">
    <property type="entry name" value="adh_short_C2"/>
    <property type="match status" value="1"/>
</dbReference>
<dbReference type="Proteomes" id="UP001595721">
    <property type="component" value="Unassembled WGS sequence"/>
</dbReference>
<accession>A0ABV7QXI5</accession>
<gene>
    <name evidence="2" type="ORF">ACFOMH_00805</name>
</gene>
<sequence>MKRFAGQTVIVTGGNKGIGRGIATRFAEEGAKVAIAAIEPDTPEIARAIAGETGAEMIGLVLDVTDAAAIRDAYGEAEAKLGAISVSVQNAGVITIARVEDLSEREWDLNLDVNTKGVFLCCQEAIRRFRASGTKGRLINTASGQARQGFIYTPHYAASKFGVVGLTQSLAKELAAEGITANAICPGIIHTEMWDYNDRVWGEMLGDYGPGELMEEWVRGIPMGRAGTPAEVAALVAFLASADAAYITGQTINVDGGLIMS</sequence>
<dbReference type="InterPro" id="IPR002347">
    <property type="entry name" value="SDR_fam"/>
</dbReference>
<reference evidence="3" key="1">
    <citation type="journal article" date="2019" name="Int. J. Syst. Evol. Microbiol.">
        <title>The Global Catalogue of Microorganisms (GCM) 10K type strain sequencing project: providing services to taxonomists for standard genome sequencing and annotation.</title>
        <authorList>
            <consortium name="The Broad Institute Genomics Platform"/>
            <consortium name="The Broad Institute Genome Sequencing Center for Infectious Disease"/>
            <person name="Wu L."/>
            <person name="Ma J."/>
        </authorList>
    </citation>
    <scope>NUCLEOTIDE SEQUENCE [LARGE SCALE GENOMIC DNA]</scope>
    <source>
        <strain evidence="3">KCTC 42899</strain>
    </source>
</reference>
<proteinExistence type="inferred from homology"/>
<dbReference type="EMBL" id="JBHRXJ010000001">
    <property type="protein sequence ID" value="MFC3526691.1"/>
    <property type="molecule type" value="Genomic_DNA"/>
</dbReference>
<dbReference type="PRINTS" id="PR00080">
    <property type="entry name" value="SDRFAMILY"/>
</dbReference>
<dbReference type="PANTHER" id="PTHR42760">
    <property type="entry name" value="SHORT-CHAIN DEHYDROGENASES/REDUCTASES FAMILY MEMBER"/>
    <property type="match status" value="1"/>
</dbReference>
<name>A0ABV7QXI5_9RHOB</name>
<comment type="caution">
    <text evidence="2">The sequence shown here is derived from an EMBL/GenBank/DDBJ whole genome shotgun (WGS) entry which is preliminary data.</text>
</comment>
<comment type="similarity">
    <text evidence="1">Belongs to the short-chain dehydrogenases/reductases (SDR) family.</text>
</comment>
<dbReference type="InterPro" id="IPR036291">
    <property type="entry name" value="NAD(P)-bd_dom_sf"/>
</dbReference>
<dbReference type="SUPFAM" id="SSF51735">
    <property type="entry name" value="NAD(P)-binding Rossmann-fold domains"/>
    <property type="match status" value="1"/>
</dbReference>
<organism evidence="2 3">
    <name type="scientific">Paracoccus mangrovi</name>
    <dbReference type="NCBI Taxonomy" id="1715645"/>
    <lineage>
        <taxon>Bacteria</taxon>
        <taxon>Pseudomonadati</taxon>
        <taxon>Pseudomonadota</taxon>
        <taxon>Alphaproteobacteria</taxon>
        <taxon>Rhodobacterales</taxon>
        <taxon>Paracoccaceae</taxon>
        <taxon>Paracoccus</taxon>
    </lineage>
</organism>
<dbReference type="PANTHER" id="PTHR42760:SF40">
    <property type="entry name" value="3-OXOACYL-[ACYL-CARRIER-PROTEIN] REDUCTASE, CHLOROPLASTIC"/>
    <property type="match status" value="1"/>
</dbReference>
<evidence type="ECO:0000256" key="1">
    <source>
        <dbReference type="ARBA" id="ARBA00006484"/>
    </source>
</evidence>
<keyword evidence="3" id="KW-1185">Reference proteome</keyword>
<dbReference type="Gene3D" id="3.40.50.720">
    <property type="entry name" value="NAD(P)-binding Rossmann-like Domain"/>
    <property type="match status" value="1"/>
</dbReference>